<name>A0A6G0TDS3_APHGL</name>
<dbReference type="GO" id="GO:0030870">
    <property type="term" value="C:Mre11 complex"/>
    <property type="evidence" value="ECO:0007669"/>
    <property type="project" value="UniProtKB-UniRule"/>
</dbReference>
<evidence type="ECO:0000256" key="4">
    <source>
        <dbReference type="ARBA" id="ARBA00009028"/>
    </source>
</evidence>
<dbReference type="GO" id="GO:0000723">
    <property type="term" value="P:telomere maintenance"/>
    <property type="evidence" value="ECO:0007669"/>
    <property type="project" value="TreeGrafter"/>
</dbReference>
<accession>A0A6G0TDS3</accession>
<evidence type="ECO:0000259" key="19">
    <source>
        <dbReference type="SMART" id="SM01347"/>
    </source>
</evidence>
<keyword evidence="6 16" id="KW-0540">Nuclease</keyword>
<dbReference type="InterPro" id="IPR038487">
    <property type="entry name" value="Mre11_capping_dom"/>
</dbReference>
<dbReference type="PANTHER" id="PTHR10139:SF1">
    <property type="entry name" value="DOUBLE-STRAND BREAK REPAIR PROTEIN MRE11"/>
    <property type="match status" value="1"/>
</dbReference>
<sequence length="594" mass="67528">MSSKTIVQDDSENFKILVATDLHLGFEEKNLVRADDTFNTFEEVLQLAVKNKVDFILLAGDLFHVNQPSIASLERCISLLRTYCLGDKPINMEFVCDQAEVFKHCNHPTVNFEDQNLNVSIPVFSIHGNHDDPCGYREMSCMDLLSSMGLINYFGKQTNLQELKINPILLKKGSNKIAIYGLSHIRDERLERLFKDKKVFMNRPLEDVDDWFNIFVCHQNRVSRPGTKYLSEKCIPSHIMLTIWGHEHESLIDPVRGDSSSGYICQPGNSNKSSTVATSMCKGEAGTKYVGLLTISGKRFKMEPLELLTVRPMHFETVKLSECDEDVSNSKKTQEFVRSQIEDILLKLSLKRSGHPKQPKLPLIRLRVEYTNETQHFNGIQFGQEFQDRVANSNDMILLRMEKKSIQKKAKCIDDQVLSNIMDNEEMDNIEHIVDQYFRTANDENQLELLSVNGMAKAVDLVVNKSCPDAINKVVSHQMKKMKNYVIKQEGLNENNISDHIISYQSSRTQKSKDEANDVREVLSSQQHTSRSRNDSDNESNISFAKSDDEEISNDSSTSTGVQNVRGKRGRGSRGSRATTRARGRARGQTTLNF</sequence>
<dbReference type="Gene3D" id="3.60.21.10">
    <property type="match status" value="1"/>
</dbReference>
<dbReference type="InterPro" id="IPR007281">
    <property type="entry name" value="Mre11_DNA-bd"/>
</dbReference>
<dbReference type="CDD" id="cd00840">
    <property type="entry name" value="MPP_Mre11_N"/>
    <property type="match status" value="1"/>
</dbReference>
<evidence type="ECO:0000256" key="13">
    <source>
        <dbReference type="ARBA" id="ARBA00023211"/>
    </source>
</evidence>
<evidence type="ECO:0000256" key="9">
    <source>
        <dbReference type="ARBA" id="ARBA00022763"/>
    </source>
</evidence>
<evidence type="ECO:0000256" key="11">
    <source>
        <dbReference type="ARBA" id="ARBA00022839"/>
    </source>
</evidence>
<evidence type="ECO:0000256" key="18">
    <source>
        <dbReference type="SAM" id="MobiDB-lite"/>
    </source>
</evidence>
<dbReference type="PIRSF" id="PIRSF000882">
    <property type="entry name" value="DSB_repair_MRE11"/>
    <property type="match status" value="1"/>
</dbReference>
<feature type="compositionally biased region" description="Basic and acidic residues" evidence="18">
    <location>
        <begin position="511"/>
        <end position="521"/>
    </location>
</feature>
<feature type="region of interest" description="Disordered" evidence="18">
    <location>
        <begin position="506"/>
        <end position="594"/>
    </location>
</feature>
<dbReference type="InterPro" id="IPR003701">
    <property type="entry name" value="Mre11"/>
</dbReference>
<evidence type="ECO:0000256" key="15">
    <source>
        <dbReference type="ARBA" id="ARBA00023254"/>
    </source>
</evidence>
<comment type="subcellular location">
    <subcellularLocation>
        <location evidence="3">Chromosome</location>
    </subcellularLocation>
    <subcellularLocation>
        <location evidence="2 16">Nucleus</location>
    </subcellularLocation>
</comment>
<dbReference type="OrthoDB" id="30417at2759"/>
<comment type="function">
    <text evidence="16">Core component of the MRN complex, which plays a central role in double-strand break (DSB) repair, DNA recombination, maintenance of telomere integrity and meiosis. The MRN complex is involved in the repair of DNA double-strand breaks (DSBs) via homologous recombination (HR), an error-free mechanism which primarily occurs during S and G2 phases. The complex (1) mediates the end resection of damaged DNA, which generates proper single-stranded DNA, a key initial steps in HR, and is (2) required for the recruitment of other repair factors and efficient activation of ATM and ATR upon DNA damage. Within the MRN complex, MRE11 possesses both single-strand endonuclease activity and double-strand-specific 3'-5' exonuclease activity. MRE11 first endonucleolytically cleaves the 5' strand at DNA DSB ends to prevent non-homologous end joining (NHEJ) and licence HR. It then generates a single-stranded DNA gap via 3' to 5' exonucleolytic degradation, which is required for single-strand invasion and recombination.</text>
</comment>
<dbReference type="GO" id="GO:0000724">
    <property type="term" value="P:double-strand break repair via homologous recombination"/>
    <property type="evidence" value="ECO:0007669"/>
    <property type="project" value="TreeGrafter"/>
</dbReference>
<dbReference type="PANTHER" id="PTHR10139">
    <property type="entry name" value="DOUBLE-STRAND BREAK REPAIR PROTEIN MRE11"/>
    <property type="match status" value="1"/>
</dbReference>
<proteinExistence type="inferred from homology"/>
<dbReference type="AlphaFoldDB" id="A0A6G0TDS3"/>
<protein>
    <recommendedName>
        <fullName evidence="16">Double-strand break repair protein</fullName>
    </recommendedName>
</protein>
<keyword evidence="9 16" id="KW-0227">DNA damage</keyword>
<keyword evidence="13 16" id="KW-0464">Manganese</keyword>
<feature type="compositionally biased region" description="Basic residues" evidence="18">
    <location>
        <begin position="566"/>
        <end position="586"/>
    </location>
</feature>
<dbReference type="InterPro" id="IPR029052">
    <property type="entry name" value="Metallo-depent_PP-like"/>
</dbReference>
<keyword evidence="15 16" id="KW-0469">Meiosis</keyword>
<dbReference type="InterPro" id="IPR041796">
    <property type="entry name" value="Mre11_N"/>
</dbReference>
<keyword evidence="21" id="KW-1185">Reference proteome</keyword>
<dbReference type="GO" id="GO:0035861">
    <property type="term" value="C:site of double-strand break"/>
    <property type="evidence" value="ECO:0007669"/>
    <property type="project" value="TreeGrafter"/>
</dbReference>
<evidence type="ECO:0000256" key="2">
    <source>
        <dbReference type="ARBA" id="ARBA00004123"/>
    </source>
</evidence>
<evidence type="ECO:0000256" key="6">
    <source>
        <dbReference type="ARBA" id="ARBA00022722"/>
    </source>
</evidence>
<feature type="compositionally biased region" description="Polar residues" evidence="18">
    <location>
        <begin position="554"/>
        <end position="563"/>
    </location>
</feature>
<comment type="similarity">
    <text evidence="4 16">Belongs to the MRE11/RAD32 family.</text>
</comment>
<dbReference type="EMBL" id="VYZN01000041">
    <property type="protein sequence ID" value="KAE9531309.1"/>
    <property type="molecule type" value="Genomic_DNA"/>
</dbReference>
<evidence type="ECO:0000256" key="8">
    <source>
        <dbReference type="ARBA" id="ARBA00022759"/>
    </source>
</evidence>
<feature type="active site" description="Proton donor" evidence="17">
    <location>
        <position position="130"/>
    </location>
</feature>
<dbReference type="Gene3D" id="3.30.110.110">
    <property type="entry name" value="Mre11, capping domain"/>
    <property type="match status" value="1"/>
</dbReference>
<keyword evidence="5" id="KW-0158">Chromosome</keyword>
<dbReference type="GO" id="GO:0008296">
    <property type="term" value="F:3'-5'-DNA exonuclease activity"/>
    <property type="evidence" value="ECO:0007669"/>
    <property type="project" value="InterPro"/>
</dbReference>
<evidence type="ECO:0000256" key="5">
    <source>
        <dbReference type="ARBA" id="ARBA00022454"/>
    </source>
</evidence>
<dbReference type="GO" id="GO:0000014">
    <property type="term" value="F:single-stranded DNA endodeoxyribonuclease activity"/>
    <property type="evidence" value="ECO:0007669"/>
    <property type="project" value="TreeGrafter"/>
</dbReference>
<dbReference type="Pfam" id="PF00149">
    <property type="entry name" value="Metallophos"/>
    <property type="match status" value="1"/>
</dbReference>
<keyword evidence="11 16" id="KW-0269">Exonuclease</keyword>
<comment type="cofactor">
    <cofactor evidence="1 16">
        <name>Mn(2+)</name>
        <dbReference type="ChEBI" id="CHEBI:29035"/>
    </cofactor>
</comment>
<dbReference type="InterPro" id="IPR004843">
    <property type="entry name" value="Calcineurin-like_PHP"/>
</dbReference>
<gene>
    <name evidence="20" type="ORF">AGLY_010515</name>
</gene>
<evidence type="ECO:0000313" key="21">
    <source>
        <dbReference type="Proteomes" id="UP000475862"/>
    </source>
</evidence>
<evidence type="ECO:0000256" key="16">
    <source>
        <dbReference type="PIRNR" id="PIRNR000882"/>
    </source>
</evidence>
<evidence type="ECO:0000256" key="17">
    <source>
        <dbReference type="PIRSR" id="PIRSR000882-1"/>
    </source>
</evidence>
<dbReference type="GO" id="GO:0042138">
    <property type="term" value="P:meiotic DNA double-strand break formation"/>
    <property type="evidence" value="ECO:0007669"/>
    <property type="project" value="TreeGrafter"/>
</dbReference>
<dbReference type="GO" id="GO:0007095">
    <property type="term" value="P:mitotic G2 DNA damage checkpoint signaling"/>
    <property type="evidence" value="ECO:0007669"/>
    <property type="project" value="TreeGrafter"/>
</dbReference>
<keyword evidence="8 16" id="KW-0255">Endonuclease</keyword>
<evidence type="ECO:0000256" key="10">
    <source>
        <dbReference type="ARBA" id="ARBA00022801"/>
    </source>
</evidence>
<keyword evidence="14 16" id="KW-0539">Nucleus</keyword>
<keyword evidence="10 16" id="KW-0378">Hydrolase</keyword>
<reference evidence="20 21" key="1">
    <citation type="submission" date="2019-08" db="EMBL/GenBank/DDBJ databases">
        <title>The genome of the soybean aphid Biotype 1, its phylome, world population structure and adaptation to the North American continent.</title>
        <authorList>
            <person name="Giordano R."/>
            <person name="Donthu R.K."/>
            <person name="Hernandez A.G."/>
            <person name="Wright C.L."/>
            <person name="Zimin A.V."/>
        </authorList>
    </citation>
    <scope>NUCLEOTIDE SEQUENCE [LARGE SCALE GENOMIC DNA]</scope>
    <source>
        <tissue evidence="20">Whole aphids</tissue>
    </source>
</reference>
<dbReference type="SUPFAM" id="SSF56300">
    <property type="entry name" value="Metallo-dependent phosphatases"/>
    <property type="match status" value="1"/>
</dbReference>
<keyword evidence="7" id="KW-0479">Metal-binding</keyword>
<feature type="domain" description="Mre11 DNA-binding" evidence="19">
    <location>
        <begin position="300"/>
        <end position="462"/>
    </location>
</feature>
<dbReference type="SMART" id="SM01347">
    <property type="entry name" value="Mre11_DNA_bind"/>
    <property type="match status" value="1"/>
</dbReference>
<evidence type="ECO:0000256" key="1">
    <source>
        <dbReference type="ARBA" id="ARBA00001936"/>
    </source>
</evidence>
<dbReference type="GO" id="GO:0097552">
    <property type="term" value="P:mitochondrial double-strand break repair via homologous recombination"/>
    <property type="evidence" value="ECO:0007669"/>
    <property type="project" value="TreeGrafter"/>
</dbReference>
<dbReference type="Pfam" id="PF04152">
    <property type="entry name" value="Mre11_DNA_bind"/>
    <property type="match status" value="1"/>
</dbReference>
<dbReference type="GO" id="GO:0031573">
    <property type="term" value="P:mitotic intra-S DNA damage checkpoint signaling"/>
    <property type="evidence" value="ECO:0007669"/>
    <property type="project" value="TreeGrafter"/>
</dbReference>
<evidence type="ECO:0000256" key="12">
    <source>
        <dbReference type="ARBA" id="ARBA00023204"/>
    </source>
</evidence>
<dbReference type="Proteomes" id="UP000475862">
    <property type="component" value="Unassembled WGS sequence"/>
</dbReference>
<evidence type="ECO:0000256" key="7">
    <source>
        <dbReference type="ARBA" id="ARBA00022723"/>
    </source>
</evidence>
<evidence type="ECO:0000256" key="3">
    <source>
        <dbReference type="ARBA" id="ARBA00004286"/>
    </source>
</evidence>
<evidence type="ECO:0000256" key="14">
    <source>
        <dbReference type="ARBA" id="ARBA00023242"/>
    </source>
</evidence>
<keyword evidence="12 16" id="KW-0234">DNA repair</keyword>
<dbReference type="GO" id="GO:0006303">
    <property type="term" value="P:double-strand break repair via nonhomologous end joining"/>
    <property type="evidence" value="ECO:0007669"/>
    <property type="project" value="TreeGrafter"/>
</dbReference>
<dbReference type="FunFam" id="3.60.21.10:FF:000011">
    <property type="entry name" value="Double-strand break repair protein"/>
    <property type="match status" value="1"/>
</dbReference>
<organism evidence="20 21">
    <name type="scientific">Aphis glycines</name>
    <name type="common">Soybean aphid</name>
    <dbReference type="NCBI Taxonomy" id="307491"/>
    <lineage>
        <taxon>Eukaryota</taxon>
        <taxon>Metazoa</taxon>
        <taxon>Ecdysozoa</taxon>
        <taxon>Arthropoda</taxon>
        <taxon>Hexapoda</taxon>
        <taxon>Insecta</taxon>
        <taxon>Pterygota</taxon>
        <taxon>Neoptera</taxon>
        <taxon>Paraneoptera</taxon>
        <taxon>Hemiptera</taxon>
        <taxon>Sternorrhyncha</taxon>
        <taxon>Aphidomorpha</taxon>
        <taxon>Aphidoidea</taxon>
        <taxon>Aphididae</taxon>
        <taxon>Aphidini</taxon>
        <taxon>Aphis</taxon>
        <taxon>Aphis</taxon>
    </lineage>
</organism>
<evidence type="ECO:0000313" key="20">
    <source>
        <dbReference type="EMBL" id="KAE9531309.1"/>
    </source>
</evidence>
<comment type="caution">
    <text evidence="20">The sequence shown here is derived from an EMBL/GenBank/DDBJ whole genome shotgun (WGS) entry which is preliminary data.</text>
</comment>
<dbReference type="GO" id="GO:0030145">
    <property type="term" value="F:manganese ion binding"/>
    <property type="evidence" value="ECO:0007669"/>
    <property type="project" value="UniProtKB-UniRule"/>
</dbReference>